<dbReference type="EMBL" id="GAIX01002167">
    <property type="protein sequence ID" value="JAA90393.1"/>
    <property type="molecule type" value="Transcribed_RNA"/>
</dbReference>
<reference evidence="2" key="1">
    <citation type="journal article" date="2013" name="BMC Genomics">
        <title>Unscrambling butterfly oogenesis.</title>
        <authorList>
            <person name="Carter J.M."/>
            <person name="Baker S.C."/>
            <person name="Pink R."/>
            <person name="Carter D.R."/>
            <person name="Collins A."/>
            <person name="Tomlin J."/>
            <person name="Gibbs M."/>
            <person name="Breuker C.J."/>
        </authorList>
    </citation>
    <scope>NUCLEOTIDE SEQUENCE</scope>
    <source>
        <tissue evidence="2">Ovary</tissue>
    </source>
</reference>
<protein>
    <submittedName>
        <fullName evidence="2">Uncharacterized protein</fullName>
    </submittedName>
</protein>
<evidence type="ECO:0000256" key="1">
    <source>
        <dbReference type="SAM" id="MobiDB-lite"/>
    </source>
</evidence>
<sequence length="67" mass="7861">QVIRGTDYNKRCYKGTNRRPGYASSTKTLLLPKNTRQSDRHNEKLQQNTHFYKSKTSLYGTKKVQLI</sequence>
<accession>S4PKN8</accession>
<feature type="non-terminal residue" evidence="2">
    <location>
        <position position="1"/>
    </location>
</feature>
<feature type="region of interest" description="Disordered" evidence="1">
    <location>
        <begin position="1"/>
        <end position="24"/>
    </location>
</feature>
<feature type="non-terminal residue" evidence="2">
    <location>
        <position position="67"/>
    </location>
</feature>
<organism evidence="2">
    <name type="scientific">Pararge aegeria</name>
    <name type="common">speckled wood butterfly</name>
    <dbReference type="NCBI Taxonomy" id="116150"/>
    <lineage>
        <taxon>Eukaryota</taxon>
        <taxon>Metazoa</taxon>
        <taxon>Ecdysozoa</taxon>
        <taxon>Arthropoda</taxon>
        <taxon>Hexapoda</taxon>
        <taxon>Insecta</taxon>
        <taxon>Pterygota</taxon>
        <taxon>Neoptera</taxon>
        <taxon>Endopterygota</taxon>
        <taxon>Lepidoptera</taxon>
        <taxon>Glossata</taxon>
        <taxon>Ditrysia</taxon>
        <taxon>Papilionoidea</taxon>
        <taxon>Nymphalidae</taxon>
        <taxon>Satyrinae</taxon>
        <taxon>Satyrini</taxon>
        <taxon>Parargina</taxon>
        <taxon>Pararge</taxon>
    </lineage>
</organism>
<name>S4PKN8_9NEOP</name>
<proteinExistence type="predicted"/>
<reference evidence="2" key="2">
    <citation type="submission" date="2013-05" db="EMBL/GenBank/DDBJ databases">
        <authorList>
            <person name="Carter J.-M."/>
            <person name="Baker S.C."/>
            <person name="Pink R."/>
            <person name="Carter D.R.F."/>
            <person name="Collins A."/>
            <person name="Tomlin J."/>
            <person name="Gibbs M."/>
            <person name="Breuker C.J."/>
        </authorList>
    </citation>
    <scope>NUCLEOTIDE SEQUENCE</scope>
    <source>
        <tissue evidence="2">Ovary</tissue>
    </source>
</reference>
<evidence type="ECO:0000313" key="2">
    <source>
        <dbReference type="EMBL" id="JAA90393.1"/>
    </source>
</evidence>
<dbReference type="AlphaFoldDB" id="S4PKN8"/>